<dbReference type="AlphaFoldDB" id="A0A2G5TY57"/>
<name>A0A2G5TY57_9PELO</name>
<sequence length="301" mass="34308">MSKCSKPLLYESLTTVIKFTEPNLRIHLARHLPSIKTVYKSIPLNIASLVFEKDKTIVNGTPYQIEVIGRHQKNPQIKGADQFGDLQLTPKRYHDWIEDMDNELHGCQATIQDANGTQTYRSSCTFSQGLRYLNTVILGGNNHPIRVNEFHVAEGVETIRLPIGIKFNIHKITVEIMHIGKFGPILDTFPERVELINCTVFTGSPEEVLTGPIVKNAKRIIIKEAASHSWKINIRRLSNLEVDLKYSKTDFTQFEDLVQHCVADGRPVGTTYWIGFAYMDEAILFLNEIKLRMSVRSSTRR</sequence>
<dbReference type="PANTHER" id="PTHR31379">
    <property type="entry name" value="F-BOX C PROTEIN-RELATED-RELATED"/>
    <property type="match status" value="1"/>
</dbReference>
<evidence type="ECO:0000313" key="1">
    <source>
        <dbReference type="EMBL" id="PIC32214.1"/>
    </source>
</evidence>
<organism evidence="1 2">
    <name type="scientific">Caenorhabditis nigoni</name>
    <dbReference type="NCBI Taxonomy" id="1611254"/>
    <lineage>
        <taxon>Eukaryota</taxon>
        <taxon>Metazoa</taxon>
        <taxon>Ecdysozoa</taxon>
        <taxon>Nematoda</taxon>
        <taxon>Chromadorea</taxon>
        <taxon>Rhabditida</taxon>
        <taxon>Rhabditina</taxon>
        <taxon>Rhabditomorpha</taxon>
        <taxon>Rhabditoidea</taxon>
        <taxon>Rhabditidae</taxon>
        <taxon>Peloderinae</taxon>
        <taxon>Caenorhabditis</taxon>
    </lineage>
</organism>
<accession>A0A2G5TY57</accession>
<protein>
    <submittedName>
        <fullName evidence="1">Uncharacterized protein</fullName>
    </submittedName>
</protein>
<dbReference type="InterPro" id="IPR021942">
    <property type="entry name" value="DUF3557"/>
</dbReference>
<dbReference type="PANTHER" id="PTHR31379:SF1">
    <property type="entry name" value="F-BOX C PROTEIN-RELATED"/>
    <property type="match status" value="1"/>
</dbReference>
<dbReference type="OrthoDB" id="5884557at2759"/>
<dbReference type="Proteomes" id="UP000230233">
    <property type="component" value="Chromosome IV"/>
</dbReference>
<comment type="caution">
    <text evidence="1">The sequence shown here is derived from an EMBL/GenBank/DDBJ whole genome shotgun (WGS) entry which is preliminary data.</text>
</comment>
<proteinExistence type="predicted"/>
<dbReference type="Pfam" id="PF12078">
    <property type="entry name" value="DUF3557"/>
    <property type="match status" value="1"/>
</dbReference>
<gene>
    <name evidence="1" type="primary">Cnig_chr_IV.g12629</name>
    <name evidence="1" type="ORF">B9Z55_012629</name>
</gene>
<keyword evidence="2" id="KW-1185">Reference proteome</keyword>
<evidence type="ECO:0000313" key="2">
    <source>
        <dbReference type="Proteomes" id="UP000230233"/>
    </source>
</evidence>
<dbReference type="EMBL" id="PDUG01000004">
    <property type="protein sequence ID" value="PIC32214.1"/>
    <property type="molecule type" value="Genomic_DNA"/>
</dbReference>
<reference evidence="2" key="1">
    <citation type="submission" date="2017-10" db="EMBL/GenBank/DDBJ databases">
        <title>Rapid genome shrinkage in a self-fertile nematode reveals novel sperm competition proteins.</title>
        <authorList>
            <person name="Yin D."/>
            <person name="Schwarz E.M."/>
            <person name="Thomas C.G."/>
            <person name="Felde R.L."/>
            <person name="Korf I.F."/>
            <person name="Cutter A.D."/>
            <person name="Schartner C.M."/>
            <person name="Ralston E.J."/>
            <person name="Meyer B.J."/>
            <person name="Haag E.S."/>
        </authorList>
    </citation>
    <scope>NUCLEOTIDE SEQUENCE [LARGE SCALE GENOMIC DNA]</scope>
    <source>
        <strain evidence="2">JU1422</strain>
    </source>
</reference>